<evidence type="ECO:0000256" key="1">
    <source>
        <dbReference type="SAM" id="MobiDB-lite"/>
    </source>
</evidence>
<dbReference type="EMBL" id="BPVZ01000097">
    <property type="protein sequence ID" value="GKV32821.1"/>
    <property type="molecule type" value="Genomic_DNA"/>
</dbReference>
<gene>
    <name evidence="2" type="ORF">SLEP1_g41393</name>
</gene>
<feature type="compositionally biased region" description="Basic and acidic residues" evidence="1">
    <location>
        <begin position="167"/>
        <end position="179"/>
    </location>
</feature>
<organism evidence="2 3">
    <name type="scientific">Rubroshorea leprosula</name>
    <dbReference type="NCBI Taxonomy" id="152421"/>
    <lineage>
        <taxon>Eukaryota</taxon>
        <taxon>Viridiplantae</taxon>
        <taxon>Streptophyta</taxon>
        <taxon>Embryophyta</taxon>
        <taxon>Tracheophyta</taxon>
        <taxon>Spermatophyta</taxon>
        <taxon>Magnoliopsida</taxon>
        <taxon>eudicotyledons</taxon>
        <taxon>Gunneridae</taxon>
        <taxon>Pentapetalae</taxon>
        <taxon>rosids</taxon>
        <taxon>malvids</taxon>
        <taxon>Malvales</taxon>
        <taxon>Dipterocarpaceae</taxon>
        <taxon>Rubroshorea</taxon>
    </lineage>
</organism>
<evidence type="ECO:0008006" key="4">
    <source>
        <dbReference type="Google" id="ProtNLM"/>
    </source>
</evidence>
<protein>
    <recommendedName>
        <fullName evidence="4">BZIP domain-containing protein</fullName>
    </recommendedName>
</protein>
<feature type="region of interest" description="Disordered" evidence="1">
    <location>
        <begin position="1"/>
        <end position="140"/>
    </location>
</feature>
<dbReference type="AlphaFoldDB" id="A0AAV5L6E5"/>
<evidence type="ECO:0000313" key="2">
    <source>
        <dbReference type="EMBL" id="GKV32821.1"/>
    </source>
</evidence>
<feature type="compositionally biased region" description="Polar residues" evidence="1">
    <location>
        <begin position="88"/>
        <end position="101"/>
    </location>
</feature>
<name>A0AAV5L6E5_9ROSI</name>
<comment type="caution">
    <text evidence="2">The sequence shown here is derived from an EMBL/GenBank/DDBJ whole genome shotgun (WGS) entry which is preliminary data.</text>
</comment>
<keyword evidence="3" id="KW-1185">Reference proteome</keyword>
<feature type="compositionally biased region" description="Polar residues" evidence="1">
    <location>
        <begin position="65"/>
        <end position="80"/>
    </location>
</feature>
<feature type="region of interest" description="Disordered" evidence="1">
    <location>
        <begin position="197"/>
        <end position="236"/>
    </location>
</feature>
<dbReference type="Proteomes" id="UP001054252">
    <property type="component" value="Unassembled WGS sequence"/>
</dbReference>
<feature type="region of interest" description="Disordered" evidence="1">
    <location>
        <begin position="165"/>
        <end position="184"/>
    </location>
</feature>
<reference evidence="2 3" key="1">
    <citation type="journal article" date="2021" name="Commun. Biol.">
        <title>The genome of Shorea leprosula (Dipterocarpaceae) highlights the ecological relevance of drought in aseasonal tropical rainforests.</title>
        <authorList>
            <person name="Ng K.K.S."/>
            <person name="Kobayashi M.J."/>
            <person name="Fawcett J.A."/>
            <person name="Hatakeyama M."/>
            <person name="Paape T."/>
            <person name="Ng C.H."/>
            <person name="Ang C.C."/>
            <person name="Tnah L.H."/>
            <person name="Lee C.T."/>
            <person name="Nishiyama T."/>
            <person name="Sese J."/>
            <person name="O'Brien M.J."/>
            <person name="Copetti D."/>
            <person name="Mohd Noor M.I."/>
            <person name="Ong R.C."/>
            <person name="Putra M."/>
            <person name="Sireger I.Z."/>
            <person name="Indrioko S."/>
            <person name="Kosugi Y."/>
            <person name="Izuno A."/>
            <person name="Isagi Y."/>
            <person name="Lee S.L."/>
            <person name="Shimizu K.K."/>
        </authorList>
    </citation>
    <scope>NUCLEOTIDE SEQUENCE [LARGE SCALE GENOMIC DNA]</scope>
    <source>
        <strain evidence="2">214</strain>
    </source>
</reference>
<sequence>MVNPRNPSFSGDGEGEEHRESNNESSTYRGLDPFDPAVAAAFEREKMNQQRGQGLGKRPRGRRFSPNSSERNHSANSQTVAERETEPSRQQQRGQFRSTDACSEDSHLRGENIPEIPVAETKEEKNKRRKTQKAVADKNYREKIRQRAALADKLEPENEELREEIEELRKEKEESRKENASQQAMIEDLRRRLAQQEKKVDDLTENGKNVDDHAKKIGQMEGEDEKVPGRKPRTAC</sequence>
<proteinExistence type="predicted"/>
<accession>A0AAV5L6E5</accession>
<evidence type="ECO:0000313" key="3">
    <source>
        <dbReference type="Proteomes" id="UP001054252"/>
    </source>
</evidence>